<name>A0A7S0AGV1_9DINO</name>
<feature type="region of interest" description="Disordered" evidence="1">
    <location>
        <begin position="120"/>
        <end position="159"/>
    </location>
</feature>
<feature type="chain" id="PRO_5030674692" evidence="2">
    <location>
        <begin position="20"/>
        <end position="159"/>
    </location>
</feature>
<organism evidence="3">
    <name type="scientific">Pyrodinium bahamense</name>
    <dbReference type="NCBI Taxonomy" id="73915"/>
    <lineage>
        <taxon>Eukaryota</taxon>
        <taxon>Sar</taxon>
        <taxon>Alveolata</taxon>
        <taxon>Dinophyceae</taxon>
        <taxon>Gonyaulacales</taxon>
        <taxon>Pyrocystaceae</taxon>
        <taxon>Pyrodinium</taxon>
    </lineage>
</organism>
<evidence type="ECO:0000256" key="1">
    <source>
        <dbReference type="SAM" id="MobiDB-lite"/>
    </source>
</evidence>
<evidence type="ECO:0000313" key="3">
    <source>
        <dbReference type="EMBL" id="CAD8362840.1"/>
    </source>
</evidence>
<gene>
    <name evidence="3" type="ORF">PBAH0796_LOCUS16083</name>
</gene>
<sequence length="159" mass="17556">MVCGCRFSVLALTLQFLRAAEVESAAARSASAGKGRASARRLAEEFKAFESAAASLDAAGWRAFLDTASRSARSERDRRRQSGLDERVSMDRSIDISVSDHFASNIQEEDEMPTLRQLAKQHWEGLVHPQQPKSQQLQNQQAGSKPSLRNVLRNAGRSN</sequence>
<reference evidence="3" key="1">
    <citation type="submission" date="2021-01" db="EMBL/GenBank/DDBJ databases">
        <authorList>
            <person name="Corre E."/>
            <person name="Pelletier E."/>
            <person name="Niang G."/>
            <person name="Scheremetjew M."/>
            <person name="Finn R."/>
            <person name="Kale V."/>
            <person name="Holt S."/>
            <person name="Cochrane G."/>
            <person name="Meng A."/>
            <person name="Brown T."/>
            <person name="Cohen L."/>
        </authorList>
    </citation>
    <scope>NUCLEOTIDE SEQUENCE</scope>
    <source>
        <strain evidence="3">Pbaha01</strain>
    </source>
</reference>
<accession>A0A7S0AGV1</accession>
<dbReference type="EMBL" id="HBEG01026501">
    <property type="protein sequence ID" value="CAD8362840.1"/>
    <property type="molecule type" value="Transcribed_RNA"/>
</dbReference>
<evidence type="ECO:0000256" key="2">
    <source>
        <dbReference type="SAM" id="SignalP"/>
    </source>
</evidence>
<feature type="compositionally biased region" description="Low complexity" evidence="1">
    <location>
        <begin position="130"/>
        <end position="141"/>
    </location>
</feature>
<keyword evidence="2" id="KW-0732">Signal</keyword>
<proteinExistence type="predicted"/>
<feature type="signal peptide" evidence="2">
    <location>
        <begin position="1"/>
        <end position="19"/>
    </location>
</feature>
<dbReference type="AlphaFoldDB" id="A0A7S0AGV1"/>
<protein>
    <submittedName>
        <fullName evidence="3">Uncharacterized protein</fullName>
    </submittedName>
</protein>